<evidence type="ECO:0000256" key="7">
    <source>
        <dbReference type="ARBA" id="ARBA00022989"/>
    </source>
</evidence>
<dbReference type="GeneTree" id="ENSGT00940000158181"/>
<organism evidence="12 13">
    <name type="scientific">Poecilia formosa</name>
    <name type="common">Amazon molly</name>
    <name type="synonym">Limia formosa</name>
    <dbReference type="NCBI Taxonomy" id="48698"/>
    <lineage>
        <taxon>Eukaryota</taxon>
        <taxon>Metazoa</taxon>
        <taxon>Chordata</taxon>
        <taxon>Craniata</taxon>
        <taxon>Vertebrata</taxon>
        <taxon>Euteleostomi</taxon>
        <taxon>Actinopterygii</taxon>
        <taxon>Neopterygii</taxon>
        <taxon>Teleostei</taxon>
        <taxon>Neoteleostei</taxon>
        <taxon>Acanthomorphata</taxon>
        <taxon>Ovalentaria</taxon>
        <taxon>Atherinomorphae</taxon>
        <taxon>Cyprinodontiformes</taxon>
        <taxon>Poeciliidae</taxon>
        <taxon>Poeciliinae</taxon>
        <taxon>Poecilia</taxon>
    </lineage>
</organism>
<dbReference type="InterPro" id="IPR036259">
    <property type="entry name" value="MFS_trans_sf"/>
</dbReference>
<dbReference type="SUPFAM" id="SSF103473">
    <property type="entry name" value="MFS general substrate transporter"/>
    <property type="match status" value="1"/>
</dbReference>
<evidence type="ECO:0000256" key="10">
    <source>
        <dbReference type="SAM" id="Phobius"/>
    </source>
</evidence>
<evidence type="ECO:0000256" key="8">
    <source>
        <dbReference type="ARBA" id="ARBA00023136"/>
    </source>
</evidence>
<feature type="transmembrane region" description="Helical" evidence="10">
    <location>
        <begin position="322"/>
        <end position="344"/>
    </location>
</feature>
<feature type="transmembrane region" description="Helical" evidence="10">
    <location>
        <begin position="232"/>
        <end position="257"/>
    </location>
</feature>
<evidence type="ECO:0000256" key="6">
    <source>
        <dbReference type="ARBA" id="ARBA00022847"/>
    </source>
</evidence>
<evidence type="ECO:0000256" key="2">
    <source>
        <dbReference type="ARBA" id="ARBA00006727"/>
    </source>
</evidence>
<name>A0A087YNU7_POEFO</name>
<feature type="transmembrane region" description="Helical" evidence="10">
    <location>
        <begin position="20"/>
        <end position="39"/>
    </location>
</feature>
<feature type="domain" description="Major facilitator superfamily (MFS) profile" evidence="11">
    <location>
        <begin position="21"/>
        <end position="420"/>
    </location>
</feature>
<dbReference type="OrthoDB" id="6499973at2759"/>
<evidence type="ECO:0000259" key="11">
    <source>
        <dbReference type="PROSITE" id="PS50850"/>
    </source>
</evidence>
<dbReference type="eggNOG" id="KOG2504">
    <property type="taxonomic scope" value="Eukaryota"/>
</dbReference>
<keyword evidence="7 10" id="KW-1133">Transmembrane helix</keyword>
<proteinExistence type="inferred from homology"/>
<sequence length="498" mass="53848">MGGAVVDDEAPSVKAPDGGWGWAVLAGCFVITGFSYAFPKAVSVFFKELIQEFGVGYSDTAWISSILLAMLYGTGPLCSVMVNRFGCRPVMMVGGLFASLGMILASFSTSIIHIYLSTGVITGLGLALNFQPSLIMLNRYFNLKRPLANGLSAAGSPVFLCGLSPLGQFLQDYYGWRGSFLILGGLLLNCCVCGALMKPLQNLKPAEQQHDQEDKKKKEKLLDFSVFKDRGFVIYTVAASIMVLGLFVPPVFVVSYAKELGNEDTSSALLLTILGFIDIFARPTCGVIAGLKWVRPRCVYLFSFAMLFNGTADLVGSQANDYVSLVIFCIFFGVSYGMVGALQFEVLMAIVGTEKFSSAIGLVLLAEAIAVLVGPPSAGRLLDATKSYMYVFLLAGSEVLLSGVVLATCNFLFIKKKPREPAVYLSETVTLADDETNQHTSRAEGQQMTEKKKVINENKNNDNDVRPKSVAVDSQEVERFLKEPQANGDMAACPETCL</sequence>
<dbReference type="CDD" id="cd17430">
    <property type="entry name" value="MFS_MCT3_4"/>
    <property type="match status" value="1"/>
</dbReference>
<dbReference type="GO" id="GO:0015650">
    <property type="term" value="F:lactate:proton symporter activity"/>
    <property type="evidence" value="ECO:0007669"/>
    <property type="project" value="TreeGrafter"/>
</dbReference>
<feature type="transmembrane region" description="Helical" evidence="10">
    <location>
        <begin position="102"/>
        <end position="126"/>
    </location>
</feature>
<dbReference type="Pfam" id="PF07690">
    <property type="entry name" value="MFS_1"/>
    <property type="match status" value="1"/>
</dbReference>
<dbReference type="FunFam" id="1.20.1250.20:FF:000077">
    <property type="entry name" value="Proton-coupled monocarboxylate transporter 3"/>
    <property type="match status" value="1"/>
</dbReference>
<feature type="transmembrane region" description="Helical" evidence="10">
    <location>
        <begin position="298"/>
        <end position="316"/>
    </location>
</feature>
<evidence type="ECO:0000256" key="3">
    <source>
        <dbReference type="ARBA" id="ARBA00022448"/>
    </source>
</evidence>
<evidence type="ECO:0000313" key="13">
    <source>
        <dbReference type="Proteomes" id="UP000028760"/>
    </source>
</evidence>
<dbReference type="PROSITE" id="PS50850">
    <property type="entry name" value="MFS"/>
    <property type="match status" value="1"/>
</dbReference>
<dbReference type="InterPro" id="IPR011701">
    <property type="entry name" value="MFS"/>
</dbReference>
<dbReference type="EMBL" id="AYCK01016938">
    <property type="status" value="NOT_ANNOTATED_CDS"/>
    <property type="molecule type" value="Genomic_DNA"/>
</dbReference>
<dbReference type="RefSeq" id="XP_007575685.1">
    <property type="nucleotide sequence ID" value="XM_007575623.2"/>
</dbReference>
<keyword evidence="13" id="KW-1185">Reference proteome</keyword>
<dbReference type="InterPro" id="IPR020846">
    <property type="entry name" value="MFS_dom"/>
</dbReference>
<dbReference type="KEGG" id="pfor:103154368"/>
<dbReference type="AlphaFoldDB" id="A0A087YNU7"/>
<evidence type="ECO:0000256" key="9">
    <source>
        <dbReference type="SAM" id="MobiDB-lite"/>
    </source>
</evidence>
<dbReference type="NCBIfam" id="TIGR00892">
    <property type="entry name" value="2A0113"/>
    <property type="match status" value="1"/>
</dbReference>
<dbReference type="STRING" id="48698.ENSPFOP00000019700"/>
<keyword evidence="3" id="KW-0813">Transport</keyword>
<feature type="transmembrane region" description="Helical" evidence="10">
    <location>
        <begin position="178"/>
        <end position="197"/>
    </location>
</feature>
<dbReference type="PANTHER" id="PTHR11360">
    <property type="entry name" value="MONOCARBOXYLATE TRANSPORTER"/>
    <property type="match status" value="1"/>
</dbReference>
<dbReference type="CTD" id="561627"/>
<comment type="similarity">
    <text evidence="2">Belongs to the major facilitator superfamily. Monocarboxylate porter (TC 2.A.1.13) family.</text>
</comment>
<feature type="compositionally biased region" description="Basic and acidic residues" evidence="9">
    <location>
        <begin position="449"/>
        <end position="467"/>
    </location>
</feature>
<dbReference type="Ensembl" id="ENSPFOT00000019723.2">
    <property type="protein sequence ID" value="ENSPFOP00000019700.2"/>
    <property type="gene ID" value="ENSPFOG00000019578.2"/>
</dbReference>
<comment type="subcellular location">
    <subcellularLocation>
        <location evidence="1">Basolateral cell membrane</location>
        <topology evidence="1">Multi-pass membrane protein</topology>
    </subcellularLocation>
</comment>
<dbReference type="RefSeq" id="XP_007575686.1">
    <property type="nucleotide sequence ID" value="XM_007575624.2"/>
</dbReference>
<feature type="transmembrane region" description="Helical" evidence="10">
    <location>
        <begin position="269"/>
        <end position="291"/>
    </location>
</feature>
<keyword evidence="5 10" id="KW-0812">Transmembrane</keyword>
<evidence type="ECO:0000256" key="4">
    <source>
        <dbReference type="ARBA" id="ARBA00022475"/>
    </source>
</evidence>
<dbReference type="GeneID" id="103154368"/>
<dbReference type="GO" id="GO:0016323">
    <property type="term" value="C:basolateral plasma membrane"/>
    <property type="evidence" value="ECO:0007669"/>
    <property type="project" value="UniProtKB-SubCell"/>
</dbReference>
<feature type="transmembrane region" description="Helical" evidence="10">
    <location>
        <begin position="147"/>
        <end position="166"/>
    </location>
</feature>
<protein>
    <submittedName>
        <fullName evidence="12">Solute carrier family 16 member 3b</fullName>
    </submittedName>
</protein>
<evidence type="ECO:0000313" key="12">
    <source>
        <dbReference type="Ensembl" id="ENSPFOP00000019700.2"/>
    </source>
</evidence>
<reference evidence="12" key="2">
    <citation type="submission" date="2025-08" db="UniProtKB">
        <authorList>
            <consortium name="Ensembl"/>
        </authorList>
    </citation>
    <scope>IDENTIFICATION</scope>
</reference>
<dbReference type="PANTHER" id="PTHR11360:SF27">
    <property type="entry name" value="MONOCARBOXYLATE TRANSPORTER 4"/>
    <property type="match status" value="1"/>
</dbReference>
<feature type="transmembrane region" description="Helical" evidence="10">
    <location>
        <begin position="356"/>
        <end position="375"/>
    </location>
</feature>
<dbReference type="InterPro" id="IPR050327">
    <property type="entry name" value="Proton-linked_MCT"/>
</dbReference>
<dbReference type="InterPro" id="IPR004743">
    <property type="entry name" value="MCT"/>
</dbReference>
<evidence type="ECO:0000256" key="5">
    <source>
        <dbReference type="ARBA" id="ARBA00022692"/>
    </source>
</evidence>
<accession>A0A087YNU7</accession>
<keyword evidence="4" id="KW-1003">Cell membrane</keyword>
<dbReference type="Proteomes" id="UP000028760">
    <property type="component" value="Unassembled WGS sequence"/>
</dbReference>
<feature type="transmembrane region" description="Helical" evidence="10">
    <location>
        <begin position="387"/>
        <end position="413"/>
    </location>
</feature>
<dbReference type="EMBL" id="AYCK01016939">
    <property type="status" value="NOT_ANNOTATED_CDS"/>
    <property type="molecule type" value="Genomic_DNA"/>
</dbReference>
<reference evidence="13" key="1">
    <citation type="submission" date="2013-10" db="EMBL/GenBank/DDBJ databases">
        <authorList>
            <person name="Schartl M."/>
            <person name="Warren W."/>
        </authorList>
    </citation>
    <scope>NUCLEOTIDE SEQUENCE [LARGE SCALE GENOMIC DNA]</scope>
    <source>
        <strain evidence="13">female</strain>
    </source>
</reference>
<evidence type="ECO:0000256" key="1">
    <source>
        <dbReference type="ARBA" id="ARBA00004554"/>
    </source>
</evidence>
<dbReference type="OMA" id="NGLQFCP"/>
<keyword evidence="6" id="KW-0769">Symport</keyword>
<dbReference type="RefSeq" id="XP_016518150.1">
    <property type="nucleotide sequence ID" value="XM_016662664.1"/>
</dbReference>
<feature type="region of interest" description="Disordered" evidence="9">
    <location>
        <begin position="435"/>
        <end position="469"/>
    </location>
</feature>
<dbReference type="Gene3D" id="1.20.1250.20">
    <property type="entry name" value="MFS general substrate transporter like domains"/>
    <property type="match status" value="1"/>
</dbReference>
<keyword evidence="8 10" id="KW-0472">Membrane</keyword>
<reference evidence="12" key="3">
    <citation type="submission" date="2025-09" db="UniProtKB">
        <authorList>
            <consortium name="Ensembl"/>
        </authorList>
    </citation>
    <scope>IDENTIFICATION</scope>
</reference>
<feature type="transmembrane region" description="Helical" evidence="10">
    <location>
        <begin position="60"/>
        <end position="82"/>
    </location>
</feature>
<feature type="compositionally biased region" description="Polar residues" evidence="9">
    <location>
        <begin position="438"/>
        <end position="448"/>
    </location>
</feature>